<evidence type="ECO:0000313" key="10">
    <source>
        <dbReference type="Proteomes" id="UP000075531"/>
    </source>
</evidence>
<dbReference type="GO" id="GO:0003755">
    <property type="term" value="F:peptidyl-prolyl cis-trans isomerase activity"/>
    <property type="evidence" value="ECO:0007669"/>
    <property type="project" value="UniProtKB-KW"/>
</dbReference>
<evidence type="ECO:0000256" key="1">
    <source>
        <dbReference type="ARBA" id="ARBA00000971"/>
    </source>
</evidence>
<dbReference type="InterPro" id="IPR046357">
    <property type="entry name" value="PPIase_dom_sf"/>
</dbReference>
<evidence type="ECO:0000256" key="4">
    <source>
        <dbReference type="ARBA" id="ARBA00023110"/>
    </source>
</evidence>
<dbReference type="SUPFAM" id="SSF109998">
    <property type="entry name" value="Triger factor/SurA peptide-binding domain-like"/>
    <property type="match status" value="1"/>
</dbReference>
<dbReference type="InterPro" id="IPR000297">
    <property type="entry name" value="PPIase_PpiC"/>
</dbReference>
<dbReference type="InterPro" id="IPR023058">
    <property type="entry name" value="PPIase_PpiC_CS"/>
</dbReference>
<evidence type="ECO:0000259" key="8">
    <source>
        <dbReference type="PROSITE" id="PS50198"/>
    </source>
</evidence>
<keyword evidence="3 7" id="KW-0732">Signal</keyword>
<dbReference type="InterPro" id="IPR050245">
    <property type="entry name" value="PrsA_foldase"/>
</dbReference>
<evidence type="ECO:0000256" key="2">
    <source>
        <dbReference type="ARBA" id="ARBA00013194"/>
    </source>
</evidence>
<comment type="caution">
    <text evidence="9">The sequence shown here is derived from an EMBL/GenBank/DDBJ whole genome shotgun (WGS) entry which is preliminary data.</text>
</comment>
<dbReference type="SUPFAM" id="SSF54534">
    <property type="entry name" value="FKBP-like"/>
    <property type="match status" value="1"/>
</dbReference>
<dbReference type="PROSITE" id="PS01096">
    <property type="entry name" value="PPIC_PPIASE_1"/>
    <property type="match status" value="1"/>
</dbReference>
<feature type="chain" id="PRO_5038464679" description="peptidylprolyl isomerase" evidence="7">
    <location>
        <begin position="28"/>
        <end position="323"/>
    </location>
</feature>
<dbReference type="InterPro" id="IPR027304">
    <property type="entry name" value="Trigger_fact/SurA_dom_sf"/>
</dbReference>
<keyword evidence="10" id="KW-1185">Reference proteome</keyword>
<proteinExistence type="predicted"/>
<evidence type="ECO:0000313" key="9">
    <source>
        <dbReference type="EMBL" id="KYH34194.1"/>
    </source>
</evidence>
<keyword evidence="5 6" id="KW-0413">Isomerase</keyword>
<dbReference type="EMBL" id="LTBA01000022">
    <property type="protein sequence ID" value="KYH34194.1"/>
    <property type="molecule type" value="Genomic_DNA"/>
</dbReference>
<dbReference type="EC" id="5.2.1.8" evidence="2"/>
<dbReference type="Gene3D" id="3.10.50.40">
    <property type="match status" value="1"/>
</dbReference>
<evidence type="ECO:0000256" key="5">
    <source>
        <dbReference type="ARBA" id="ARBA00023235"/>
    </source>
</evidence>
<gene>
    <name evidence="9" type="primary">prsA</name>
    <name evidence="9" type="ORF">CLTEP_18470</name>
</gene>
<evidence type="ECO:0000256" key="3">
    <source>
        <dbReference type="ARBA" id="ARBA00022729"/>
    </source>
</evidence>
<feature type="domain" description="PpiC" evidence="8">
    <location>
        <begin position="154"/>
        <end position="256"/>
    </location>
</feature>
<protein>
    <recommendedName>
        <fullName evidence="2">peptidylprolyl isomerase</fullName>
        <ecNumber evidence="2">5.2.1.8</ecNumber>
    </recommendedName>
</protein>
<name>A0A151B2Q7_9CLOT</name>
<reference evidence="9 10" key="1">
    <citation type="submission" date="2016-02" db="EMBL/GenBank/DDBJ databases">
        <title>Genome sequence of Clostridium tepidiprofundi DSM 19306.</title>
        <authorList>
            <person name="Poehlein A."/>
            <person name="Daniel R."/>
        </authorList>
    </citation>
    <scope>NUCLEOTIDE SEQUENCE [LARGE SCALE GENOMIC DNA]</scope>
    <source>
        <strain evidence="9 10">DSM 19306</strain>
    </source>
</reference>
<dbReference type="Pfam" id="PF00639">
    <property type="entry name" value="Rotamase"/>
    <property type="match status" value="1"/>
</dbReference>
<organism evidence="9 10">
    <name type="scientific">Clostridium tepidiprofundi DSM 19306</name>
    <dbReference type="NCBI Taxonomy" id="1121338"/>
    <lineage>
        <taxon>Bacteria</taxon>
        <taxon>Bacillati</taxon>
        <taxon>Bacillota</taxon>
        <taxon>Clostridia</taxon>
        <taxon>Eubacteriales</taxon>
        <taxon>Clostridiaceae</taxon>
        <taxon>Clostridium</taxon>
    </lineage>
</organism>
<dbReference type="PATRIC" id="fig|1121338.3.peg.1892"/>
<dbReference type="PANTHER" id="PTHR47245">
    <property type="entry name" value="PEPTIDYLPROLYL ISOMERASE"/>
    <property type="match status" value="1"/>
</dbReference>
<dbReference type="PROSITE" id="PS51257">
    <property type="entry name" value="PROKAR_LIPOPROTEIN"/>
    <property type="match status" value="1"/>
</dbReference>
<dbReference type="AlphaFoldDB" id="A0A151B2Q7"/>
<dbReference type="Proteomes" id="UP000075531">
    <property type="component" value="Unassembled WGS sequence"/>
</dbReference>
<feature type="signal peptide" evidence="7">
    <location>
        <begin position="1"/>
        <end position="27"/>
    </location>
</feature>
<dbReference type="OrthoDB" id="14196at2"/>
<evidence type="ECO:0000256" key="7">
    <source>
        <dbReference type="SAM" id="SignalP"/>
    </source>
</evidence>
<evidence type="ECO:0000256" key="6">
    <source>
        <dbReference type="PROSITE-ProRule" id="PRU00278"/>
    </source>
</evidence>
<sequence length="323" mass="36395">MIKMSKKMSILLSTLLLTGMISGCSTAGTAKKDISNGVIAKFNQGSIEHNELFNRMLKTSGMSAVLEIADAEILNKILPATDDMKKEAKEKIDEIKKYYGDSFKDVLKSSGISNEQEYLNLLLLSLQRRAYITKYIEDNVLTDEEIKKYYDNYEPKIRASHILIKPAKDTKDDWNKALKEAKDLIARLDKGEDFAKLAKEYSADKGSAINGGDLGSFGKGQMVPEFEKAAYALKVNQYTKQPVKSVYGYHIILKTDEDKKGTLEEMRPNIVKTLSEKILKSDNKVSSKALIKMRNDNGFTINDKIIKDQYDAFVKKIESSIKK</sequence>
<dbReference type="STRING" id="1121338.CLTEP_18470"/>
<comment type="catalytic activity">
    <reaction evidence="1">
        <text>[protein]-peptidylproline (omega=180) = [protein]-peptidylproline (omega=0)</text>
        <dbReference type="Rhea" id="RHEA:16237"/>
        <dbReference type="Rhea" id="RHEA-COMP:10747"/>
        <dbReference type="Rhea" id="RHEA-COMP:10748"/>
        <dbReference type="ChEBI" id="CHEBI:83833"/>
        <dbReference type="ChEBI" id="CHEBI:83834"/>
        <dbReference type="EC" id="5.2.1.8"/>
    </reaction>
</comment>
<keyword evidence="4 6" id="KW-0697">Rotamase</keyword>
<accession>A0A151B2Q7</accession>
<dbReference type="PROSITE" id="PS50198">
    <property type="entry name" value="PPIC_PPIASE_2"/>
    <property type="match status" value="1"/>
</dbReference>
<dbReference type="PANTHER" id="PTHR47245:SF1">
    <property type="entry name" value="FOLDASE PROTEIN PRSA"/>
    <property type="match status" value="1"/>
</dbReference>